<dbReference type="SUPFAM" id="SSF55347">
    <property type="entry name" value="Glyceraldehyde-3-phosphate dehydrogenase-like, C-terminal domain"/>
    <property type="match status" value="1"/>
</dbReference>
<protein>
    <submittedName>
        <fullName evidence="4">Gfo/Idh/MocA family oxidoreductase</fullName>
    </submittedName>
</protein>
<evidence type="ECO:0000313" key="4">
    <source>
        <dbReference type="EMBL" id="MCW6509152.1"/>
    </source>
</evidence>
<comment type="caution">
    <text evidence="4">The sequence shown here is derived from an EMBL/GenBank/DDBJ whole genome shotgun (WGS) entry which is preliminary data.</text>
</comment>
<dbReference type="InterPro" id="IPR050463">
    <property type="entry name" value="Gfo/Idh/MocA_oxidrdct_glycsds"/>
</dbReference>
<dbReference type="AlphaFoldDB" id="A0AA42CN84"/>
<accession>A0AA42CN84</accession>
<organism evidence="4 5">
    <name type="scientific">Lichenifustis flavocetrariae</name>
    <dbReference type="NCBI Taxonomy" id="2949735"/>
    <lineage>
        <taxon>Bacteria</taxon>
        <taxon>Pseudomonadati</taxon>
        <taxon>Pseudomonadota</taxon>
        <taxon>Alphaproteobacteria</taxon>
        <taxon>Hyphomicrobiales</taxon>
        <taxon>Lichenihabitantaceae</taxon>
        <taxon>Lichenifustis</taxon>
    </lineage>
</organism>
<reference evidence="4" key="1">
    <citation type="submission" date="2022-05" db="EMBL/GenBank/DDBJ databases">
        <authorList>
            <person name="Pankratov T."/>
        </authorList>
    </citation>
    <scope>NUCLEOTIDE SEQUENCE</scope>
    <source>
        <strain evidence="4">BP6-180914</strain>
    </source>
</reference>
<sequence length="357" mass="38686">MSQAQRILILGTGHIAHKHAEQFGSNPGCTLVAAVDANGERARAYASSYGIPHVFEDLEAAIRWNGFDAAVNATPDAVHKPTSLRLIAAGKSVFCEKPLALTEVDAFEMTEAAEAAGIIAMVNLTYRNAHAIQRARQMIDAGEIGIVRHIEASYLQSWLTASHWGDWRTEERWLWRLSTAHGSNGVLGDIGIHLVDFVTFGTGLDVATLQARLKTFDKAEGGRIGAYRLDANDSVAVTAEMSNGALASIHMTRFATGKLNDLNLAIYGTGGALKVWANHLESRLDACLGADMETQSWRTLPCPETPRNEARFVTALQAGRNGDPTFRRAAEMQRLLDLCLVSGKTGHLIAVRDTIQG</sequence>
<dbReference type="Pfam" id="PF01408">
    <property type="entry name" value="GFO_IDH_MocA"/>
    <property type="match status" value="1"/>
</dbReference>
<dbReference type="EMBL" id="JAMOIM010000008">
    <property type="protein sequence ID" value="MCW6509152.1"/>
    <property type="molecule type" value="Genomic_DNA"/>
</dbReference>
<evidence type="ECO:0000259" key="2">
    <source>
        <dbReference type="Pfam" id="PF01408"/>
    </source>
</evidence>
<evidence type="ECO:0000256" key="1">
    <source>
        <dbReference type="ARBA" id="ARBA00023002"/>
    </source>
</evidence>
<evidence type="ECO:0000313" key="5">
    <source>
        <dbReference type="Proteomes" id="UP001165667"/>
    </source>
</evidence>
<dbReference type="GO" id="GO:0000166">
    <property type="term" value="F:nucleotide binding"/>
    <property type="evidence" value="ECO:0007669"/>
    <property type="project" value="InterPro"/>
</dbReference>
<dbReference type="InterPro" id="IPR036291">
    <property type="entry name" value="NAD(P)-bd_dom_sf"/>
</dbReference>
<dbReference type="GO" id="GO:0016491">
    <property type="term" value="F:oxidoreductase activity"/>
    <property type="evidence" value="ECO:0007669"/>
    <property type="project" value="UniProtKB-KW"/>
</dbReference>
<proteinExistence type="predicted"/>
<dbReference type="PANTHER" id="PTHR43818">
    <property type="entry name" value="BCDNA.GH03377"/>
    <property type="match status" value="1"/>
</dbReference>
<dbReference type="InterPro" id="IPR000683">
    <property type="entry name" value="Gfo/Idh/MocA-like_OxRdtase_N"/>
</dbReference>
<dbReference type="InterPro" id="IPR055170">
    <property type="entry name" value="GFO_IDH_MocA-like_dom"/>
</dbReference>
<dbReference type="Proteomes" id="UP001165667">
    <property type="component" value="Unassembled WGS sequence"/>
</dbReference>
<dbReference type="SUPFAM" id="SSF51735">
    <property type="entry name" value="NAD(P)-binding Rossmann-fold domains"/>
    <property type="match status" value="1"/>
</dbReference>
<keyword evidence="1" id="KW-0560">Oxidoreductase</keyword>
<dbReference type="Gene3D" id="3.30.360.10">
    <property type="entry name" value="Dihydrodipicolinate Reductase, domain 2"/>
    <property type="match status" value="1"/>
</dbReference>
<feature type="domain" description="GFO/IDH/MocA-like oxidoreductase" evidence="3">
    <location>
        <begin position="132"/>
        <end position="273"/>
    </location>
</feature>
<feature type="domain" description="Gfo/Idh/MocA-like oxidoreductase N-terminal" evidence="2">
    <location>
        <begin position="6"/>
        <end position="123"/>
    </location>
</feature>
<keyword evidence="5" id="KW-1185">Reference proteome</keyword>
<evidence type="ECO:0000259" key="3">
    <source>
        <dbReference type="Pfam" id="PF22725"/>
    </source>
</evidence>
<dbReference type="Gene3D" id="3.40.50.720">
    <property type="entry name" value="NAD(P)-binding Rossmann-like Domain"/>
    <property type="match status" value="1"/>
</dbReference>
<dbReference type="Pfam" id="PF22725">
    <property type="entry name" value="GFO_IDH_MocA_C3"/>
    <property type="match status" value="1"/>
</dbReference>
<name>A0AA42CN84_9HYPH</name>
<dbReference type="PANTHER" id="PTHR43818:SF11">
    <property type="entry name" value="BCDNA.GH03377"/>
    <property type="match status" value="1"/>
</dbReference>
<gene>
    <name evidence="4" type="ORF">M8523_14070</name>
</gene>
<dbReference type="RefSeq" id="WP_282585514.1">
    <property type="nucleotide sequence ID" value="NZ_JAMOIM010000008.1"/>
</dbReference>